<feature type="region of interest" description="Disordered" evidence="3">
    <location>
        <begin position="367"/>
        <end position="412"/>
    </location>
</feature>
<dbReference type="Gene3D" id="2.30.29.30">
    <property type="entry name" value="Pleckstrin-homology domain (PH domain)/Phosphotyrosine-binding domain (PTB)"/>
    <property type="match status" value="1"/>
</dbReference>
<dbReference type="Proteomes" id="UP001476798">
    <property type="component" value="Unassembled WGS sequence"/>
</dbReference>
<dbReference type="CDD" id="cd00160">
    <property type="entry name" value="RhoGEF"/>
    <property type="match status" value="1"/>
</dbReference>
<dbReference type="PANTHER" id="PTHR46006:SF5">
    <property type="entry name" value="DH DOMAIN-CONTAINING PROTEIN"/>
    <property type="match status" value="1"/>
</dbReference>
<feature type="compositionally biased region" description="Low complexity" evidence="3">
    <location>
        <begin position="730"/>
        <end position="739"/>
    </location>
</feature>
<comment type="subcellular location">
    <subcellularLocation>
        <location evidence="1">Cytoplasm</location>
    </subcellularLocation>
</comment>
<feature type="region of interest" description="Disordered" evidence="3">
    <location>
        <begin position="436"/>
        <end position="464"/>
    </location>
</feature>
<dbReference type="InterPro" id="IPR000219">
    <property type="entry name" value="DH_dom"/>
</dbReference>
<comment type="caution">
    <text evidence="5">The sequence shown here is derived from an EMBL/GenBank/DDBJ whole genome shotgun (WGS) entry which is preliminary data.</text>
</comment>
<evidence type="ECO:0000256" key="2">
    <source>
        <dbReference type="ARBA" id="ARBA00022490"/>
    </source>
</evidence>
<proteinExistence type="predicted"/>
<gene>
    <name evidence="5" type="ORF">GOODEAATRI_012062</name>
</gene>
<protein>
    <recommendedName>
        <fullName evidence="4">DH domain-containing protein</fullName>
    </recommendedName>
</protein>
<feature type="non-terminal residue" evidence="5">
    <location>
        <position position="1"/>
    </location>
</feature>
<dbReference type="SMART" id="SM00325">
    <property type="entry name" value="RhoGEF"/>
    <property type="match status" value="1"/>
</dbReference>
<dbReference type="PANTHER" id="PTHR46006">
    <property type="entry name" value="RHO GUANINE NUCLEOTIDE EXCHANGE FACTOR AT 64C, ISOFORM A"/>
    <property type="match status" value="1"/>
</dbReference>
<dbReference type="SUPFAM" id="SSF50729">
    <property type="entry name" value="PH domain-like"/>
    <property type="match status" value="1"/>
</dbReference>
<evidence type="ECO:0000313" key="6">
    <source>
        <dbReference type="Proteomes" id="UP001476798"/>
    </source>
</evidence>
<dbReference type="SUPFAM" id="SSF48065">
    <property type="entry name" value="DBL homology domain (DH-domain)"/>
    <property type="match status" value="1"/>
</dbReference>
<reference evidence="5 6" key="1">
    <citation type="submission" date="2021-06" db="EMBL/GenBank/DDBJ databases">
        <authorList>
            <person name="Palmer J.M."/>
        </authorList>
    </citation>
    <scope>NUCLEOTIDE SEQUENCE [LARGE SCALE GENOMIC DNA]</scope>
    <source>
        <strain evidence="5 6">GA_2019</strain>
        <tissue evidence="5">Muscle</tissue>
    </source>
</reference>
<accession>A0ABV0NJH2</accession>
<dbReference type="InterPro" id="IPR011993">
    <property type="entry name" value="PH-like_dom_sf"/>
</dbReference>
<organism evidence="5 6">
    <name type="scientific">Goodea atripinnis</name>
    <dbReference type="NCBI Taxonomy" id="208336"/>
    <lineage>
        <taxon>Eukaryota</taxon>
        <taxon>Metazoa</taxon>
        <taxon>Chordata</taxon>
        <taxon>Craniata</taxon>
        <taxon>Vertebrata</taxon>
        <taxon>Euteleostomi</taxon>
        <taxon>Actinopterygii</taxon>
        <taxon>Neopterygii</taxon>
        <taxon>Teleostei</taxon>
        <taxon>Neoteleostei</taxon>
        <taxon>Acanthomorphata</taxon>
        <taxon>Ovalentaria</taxon>
        <taxon>Atherinomorphae</taxon>
        <taxon>Cyprinodontiformes</taxon>
        <taxon>Goodeidae</taxon>
        <taxon>Goodea</taxon>
    </lineage>
</organism>
<evidence type="ECO:0000256" key="3">
    <source>
        <dbReference type="SAM" id="MobiDB-lite"/>
    </source>
</evidence>
<dbReference type="InterPro" id="IPR035899">
    <property type="entry name" value="DBL_dom_sf"/>
</dbReference>
<evidence type="ECO:0000259" key="4">
    <source>
        <dbReference type="PROSITE" id="PS50010"/>
    </source>
</evidence>
<name>A0ABV0NJH2_9TELE</name>
<feature type="compositionally biased region" description="Low complexity" evidence="3">
    <location>
        <begin position="436"/>
        <end position="449"/>
    </location>
</feature>
<dbReference type="PROSITE" id="PS50010">
    <property type="entry name" value="DH_2"/>
    <property type="match status" value="1"/>
</dbReference>
<evidence type="ECO:0000256" key="1">
    <source>
        <dbReference type="ARBA" id="ARBA00004496"/>
    </source>
</evidence>
<feature type="domain" description="DH" evidence="4">
    <location>
        <begin position="819"/>
        <end position="1010"/>
    </location>
</feature>
<dbReference type="EMBL" id="JAHRIO010040740">
    <property type="protein sequence ID" value="MEQ2171563.1"/>
    <property type="molecule type" value="Genomic_DNA"/>
</dbReference>
<evidence type="ECO:0000313" key="5">
    <source>
        <dbReference type="EMBL" id="MEQ2171563.1"/>
    </source>
</evidence>
<feature type="compositionally biased region" description="Basic and acidic residues" evidence="3">
    <location>
        <begin position="393"/>
        <end position="412"/>
    </location>
</feature>
<sequence>MPDVKLPPTCDYPSTSSVALSASSPAGCSSPLHFRINMKPCIANLPLSPDPLNSFPRHRPFHAPSYPLMARCNSSTLLTNLGLRYCSSRQGTLGVERGQGMVLGSCIDTGSNGSRPYRSMENLSWNTLADSGLCAINAAPCRSMDSEFILQYTSSSNWYDGPPDGSVLGAHGLVPNPESLAFFPRRGLPRKDLPLFPQLLFPGGVDEWDTRKELRDKLRLQSARSSVEPLRPFPLRPQVSPNTVTIEQEGVPQGTSTGVCSRPPCTMRTSPEEIKQEVLRRLQLRRQNSSPNLTIQSSPSSPKVVQTSYTTDNIAVNPSGTDSACERRRPPVGRLYIPTFEEFKRMRQREGKQNEESTTVVGVPIIHDMPQNNRPFSDRNEPLLGPSGVQKGNSEEVKRDKSTGEDAARTDKALQTVTSSDRLALIWVTSNSTSAPTSSCSSVTSRNSPIRTGPSPRAPLQPQACTAQDKAIVVRGDDRSARRRRSSLEPAGSVPFPANRENWGRPSSCCPALLLEGTDLSKYGAKIYKMKDGLIGSALDLIKKSCSAEISAEAPVKLSGDRDGGCDITAPSADNQPLTVAMATAATACRAEDDWDKQGDCDTNNHITCGSFMQRYLLRHEQACTSIALLAAFAEQKIPTATERSSSDAAYEQAETVRAQRECRLRPHYSDPMPADASKRKQLEMKIAAAARLHTPAAIRGHSEPPGEERQAVLGVTRCGQHRWSTISSLSSDSGVVGLSDERDEEEREPRQHRRTRGAEVERVDSGIGPGLSRTWKRPSTSLRAWESQRPCPDCGQRDGVSKERTERMCERCSKLRTERKEAILEFLNTESSYGEDLRIIKEEFYCPMQSAGLLNAEQLAVVFSNVQELIDVNDRFTEHLQDSIDHAFDQGDDDLLTVYIGEIFLEFVNMLPAFQTYCLQQSTSVNMLNTLEKEKELLRIFLDVSQNDNTALRRMNLRSFLMAPLQRVTKYPLLLSRIIKVTPECHPDYTRLREAKSRVESHLEHINMKTKQEGNGVTWSLRSFRRDSRKNREVINIEMREVSMKTVGWARENTRFVMEGPLQLSQPADGQWLKKGSKALKFQNVQSLLMVRTQRGGDSPGWATEVGRQGEGMVESVRDGVLVLIKDKSSGKFAVLREPICLGNCVVSSDPDCEDTFEVLDIRRESFVFRASDKSRTQQWFHQIKRYARDLGTWRKRRNALPNIMINANQTRS</sequence>
<dbReference type="Gene3D" id="1.20.900.10">
    <property type="entry name" value="Dbl homology (DH) domain"/>
    <property type="match status" value="1"/>
</dbReference>
<feature type="region of interest" description="Disordered" evidence="3">
    <location>
        <begin position="249"/>
        <end position="268"/>
    </location>
</feature>
<dbReference type="InterPro" id="IPR051480">
    <property type="entry name" value="Endocytic_GEF_Adapter"/>
</dbReference>
<dbReference type="Pfam" id="PF00621">
    <property type="entry name" value="RhoGEF"/>
    <property type="match status" value="1"/>
</dbReference>
<feature type="region of interest" description="Disordered" evidence="3">
    <location>
        <begin position="730"/>
        <end position="780"/>
    </location>
</feature>
<keyword evidence="6" id="KW-1185">Reference proteome</keyword>
<keyword evidence="2" id="KW-0963">Cytoplasm</keyword>